<dbReference type="SMART" id="SM00091">
    <property type="entry name" value="PAS"/>
    <property type="match status" value="1"/>
</dbReference>
<dbReference type="NCBIfam" id="TIGR00229">
    <property type="entry name" value="sensory_box"/>
    <property type="match status" value="1"/>
</dbReference>
<comment type="subcellular location">
    <subcellularLocation>
        <location evidence="2">Membrane</location>
        <topology evidence="2">Multi-pass membrane protein</topology>
    </subcellularLocation>
</comment>
<dbReference type="KEGG" id="spl:Spea_2472"/>
<feature type="coiled-coil region" evidence="12">
    <location>
        <begin position="460"/>
        <end position="494"/>
    </location>
</feature>
<keyword evidence="6" id="KW-0547">Nucleotide-binding</keyword>
<dbReference type="Gene3D" id="3.30.565.10">
    <property type="entry name" value="Histidine kinase-like ATPase, C-terminal domain"/>
    <property type="match status" value="1"/>
</dbReference>
<keyword evidence="16" id="KW-1185">Reference proteome</keyword>
<dbReference type="EC" id="2.7.13.3" evidence="3"/>
<dbReference type="EMBL" id="CP000851">
    <property type="protein sequence ID" value="ABV87792.1"/>
    <property type="molecule type" value="Genomic_DNA"/>
</dbReference>
<evidence type="ECO:0000256" key="8">
    <source>
        <dbReference type="ARBA" id="ARBA00022840"/>
    </source>
</evidence>
<evidence type="ECO:0000259" key="14">
    <source>
        <dbReference type="PROSITE" id="PS50112"/>
    </source>
</evidence>
<keyword evidence="11 13" id="KW-0472">Membrane</keyword>
<keyword evidence="5 13" id="KW-0812">Transmembrane</keyword>
<evidence type="ECO:0000313" key="15">
    <source>
        <dbReference type="EMBL" id="ABV87792.1"/>
    </source>
</evidence>
<dbReference type="GO" id="GO:0007234">
    <property type="term" value="P:osmosensory signaling via phosphorelay pathway"/>
    <property type="evidence" value="ECO:0007669"/>
    <property type="project" value="TreeGrafter"/>
</dbReference>
<dbReference type="PROSITE" id="PS50112">
    <property type="entry name" value="PAS"/>
    <property type="match status" value="1"/>
</dbReference>
<evidence type="ECO:0000313" key="16">
    <source>
        <dbReference type="Proteomes" id="UP000002608"/>
    </source>
</evidence>
<dbReference type="SUPFAM" id="SSF55874">
    <property type="entry name" value="ATPase domain of HSP90 chaperone/DNA topoisomerase II/histidine kinase"/>
    <property type="match status" value="1"/>
</dbReference>
<evidence type="ECO:0000256" key="10">
    <source>
        <dbReference type="ARBA" id="ARBA00023012"/>
    </source>
</evidence>
<feature type="domain" description="PAS" evidence="14">
    <location>
        <begin position="480"/>
        <end position="549"/>
    </location>
</feature>
<dbReference type="Pfam" id="PF22673">
    <property type="entry name" value="MCP-like_PDC_1"/>
    <property type="match status" value="1"/>
</dbReference>
<dbReference type="CDD" id="cd12913">
    <property type="entry name" value="PDC1_MCP_like"/>
    <property type="match status" value="1"/>
</dbReference>
<dbReference type="Gene3D" id="6.10.340.10">
    <property type="match status" value="1"/>
</dbReference>
<keyword evidence="4" id="KW-0808">Transferase</keyword>
<dbReference type="OrthoDB" id="2489132at2"/>
<dbReference type="RefSeq" id="WP_012155701.1">
    <property type="nucleotide sequence ID" value="NC_009901.1"/>
</dbReference>
<dbReference type="InterPro" id="IPR035965">
    <property type="entry name" value="PAS-like_dom_sf"/>
</dbReference>
<dbReference type="HOGENOM" id="CLU_330621_0_0_6"/>
<feature type="transmembrane region" description="Helical" evidence="13">
    <location>
        <begin position="348"/>
        <end position="372"/>
    </location>
</feature>
<dbReference type="AlphaFoldDB" id="A8H5F5"/>
<dbReference type="GO" id="GO:0030295">
    <property type="term" value="F:protein kinase activator activity"/>
    <property type="evidence" value="ECO:0007669"/>
    <property type="project" value="TreeGrafter"/>
</dbReference>
<proteinExistence type="predicted"/>
<organism evidence="15 16">
    <name type="scientific">Shewanella pealeana (strain ATCC 700345 / ANG-SQ1)</name>
    <dbReference type="NCBI Taxonomy" id="398579"/>
    <lineage>
        <taxon>Bacteria</taxon>
        <taxon>Pseudomonadati</taxon>
        <taxon>Pseudomonadota</taxon>
        <taxon>Gammaproteobacteria</taxon>
        <taxon>Alteromonadales</taxon>
        <taxon>Shewanellaceae</taxon>
        <taxon>Shewanella</taxon>
    </lineage>
</organism>
<evidence type="ECO:0000256" key="13">
    <source>
        <dbReference type="SAM" id="Phobius"/>
    </source>
</evidence>
<dbReference type="PANTHER" id="PTHR42878:SF7">
    <property type="entry name" value="SENSOR HISTIDINE KINASE GLRK"/>
    <property type="match status" value="1"/>
</dbReference>
<dbReference type="GO" id="GO:0004673">
    <property type="term" value="F:protein histidine kinase activity"/>
    <property type="evidence" value="ECO:0007669"/>
    <property type="project" value="UniProtKB-EC"/>
</dbReference>
<evidence type="ECO:0000256" key="5">
    <source>
        <dbReference type="ARBA" id="ARBA00022692"/>
    </source>
</evidence>
<comment type="catalytic activity">
    <reaction evidence="1">
        <text>ATP + protein L-histidine = ADP + protein N-phospho-L-histidine.</text>
        <dbReference type="EC" id="2.7.13.3"/>
    </reaction>
</comment>
<feature type="transmembrane region" description="Helical" evidence="13">
    <location>
        <begin position="20"/>
        <end position="41"/>
    </location>
</feature>
<gene>
    <name evidence="15" type="ordered locus">Spea_2472</name>
</gene>
<dbReference type="STRING" id="398579.Spea_2472"/>
<keyword evidence="12" id="KW-0175">Coiled coil</keyword>
<dbReference type="GO" id="GO:0005524">
    <property type="term" value="F:ATP binding"/>
    <property type="evidence" value="ECO:0007669"/>
    <property type="project" value="UniProtKB-KW"/>
</dbReference>
<evidence type="ECO:0000256" key="6">
    <source>
        <dbReference type="ARBA" id="ARBA00022741"/>
    </source>
</evidence>
<dbReference type="Pfam" id="PF13426">
    <property type="entry name" value="PAS_9"/>
    <property type="match status" value="1"/>
</dbReference>
<dbReference type="GO" id="GO:0000156">
    <property type="term" value="F:phosphorelay response regulator activity"/>
    <property type="evidence" value="ECO:0007669"/>
    <property type="project" value="TreeGrafter"/>
</dbReference>
<dbReference type="Proteomes" id="UP000002608">
    <property type="component" value="Chromosome"/>
</dbReference>
<evidence type="ECO:0000256" key="3">
    <source>
        <dbReference type="ARBA" id="ARBA00012438"/>
    </source>
</evidence>
<evidence type="ECO:0000256" key="9">
    <source>
        <dbReference type="ARBA" id="ARBA00022989"/>
    </source>
</evidence>
<dbReference type="PANTHER" id="PTHR42878">
    <property type="entry name" value="TWO-COMPONENT HISTIDINE KINASE"/>
    <property type="match status" value="1"/>
</dbReference>
<dbReference type="InterPro" id="IPR050351">
    <property type="entry name" value="BphY/WalK/GraS-like"/>
</dbReference>
<keyword evidence="8" id="KW-0067">ATP-binding</keyword>
<evidence type="ECO:0000256" key="12">
    <source>
        <dbReference type="SAM" id="Coils"/>
    </source>
</evidence>
<dbReference type="InterPro" id="IPR000014">
    <property type="entry name" value="PAS"/>
</dbReference>
<protein>
    <recommendedName>
        <fullName evidence="3">histidine kinase</fullName>
        <ecNumber evidence="3">2.7.13.3</ecNumber>
    </recommendedName>
</protein>
<name>A8H5F5_SHEPA</name>
<reference evidence="15 16" key="1">
    <citation type="submission" date="2007-10" db="EMBL/GenBank/DDBJ databases">
        <title>Complete sequence of Shewanella pealeana ATCC 700345.</title>
        <authorList>
            <consortium name="US DOE Joint Genome Institute"/>
            <person name="Copeland A."/>
            <person name="Lucas S."/>
            <person name="Lapidus A."/>
            <person name="Barry K."/>
            <person name="Glavina del Rio T."/>
            <person name="Dalin E."/>
            <person name="Tice H."/>
            <person name="Pitluck S."/>
            <person name="Chertkov O."/>
            <person name="Brettin T."/>
            <person name="Bruce D."/>
            <person name="Detter J.C."/>
            <person name="Han C."/>
            <person name="Schmutz J."/>
            <person name="Larimer F."/>
            <person name="Land M."/>
            <person name="Hauser L."/>
            <person name="Kyrpides N."/>
            <person name="Kim E."/>
            <person name="Zhao J.-S.Z."/>
            <person name="Manno D."/>
            <person name="Hawari J."/>
            <person name="Richardson P."/>
        </authorList>
    </citation>
    <scope>NUCLEOTIDE SEQUENCE [LARGE SCALE GENOMIC DNA]</scope>
    <source>
        <strain evidence="16">ATCC 700345 / ANG-SQ1</strain>
    </source>
</reference>
<feature type="transmembrane region" description="Helical" evidence="13">
    <location>
        <begin position="378"/>
        <end position="400"/>
    </location>
</feature>
<evidence type="ECO:0000256" key="1">
    <source>
        <dbReference type="ARBA" id="ARBA00000085"/>
    </source>
</evidence>
<dbReference type="SUPFAM" id="SSF55785">
    <property type="entry name" value="PYP-like sensor domain (PAS domain)"/>
    <property type="match status" value="1"/>
</dbReference>
<evidence type="ECO:0000256" key="2">
    <source>
        <dbReference type="ARBA" id="ARBA00004141"/>
    </source>
</evidence>
<dbReference type="eggNOG" id="COG4251">
    <property type="taxonomic scope" value="Bacteria"/>
</dbReference>
<dbReference type="GO" id="GO:0016020">
    <property type="term" value="C:membrane"/>
    <property type="evidence" value="ECO:0007669"/>
    <property type="project" value="UniProtKB-SubCell"/>
</dbReference>
<evidence type="ECO:0000256" key="4">
    <source>
        <dbReference type="ARBA" id="ARBA00022679"/>
    </source>
</evidence>
<dbReference type="Gene3D" id="3.30.450.20">
    <property type="entry name" value="PAS domain"/>
    <property type="match status" value="2"/>
</dbReference>
<evidence type="ECO:0000256" key="7">
    <source>
        <dbReference type="ARBA" id="ARBA00022777"/>
    </source>
</evidence>
<keyword evidence="7" id="KW-0418">Kinase</keyword>
<dbReference type="InterPro" id="IPR036890">
    <property type="entry name" value="HATPase_C_sf"/>
</dbReference>
<sequence>MAKPNRQYSKLTDWRSNLPMQFMLVQLLVAAVIIITSVWFLKTIETERLIDNQEFLSINQGKTIVAKLQQKTNKIENLAVSIGALGELYQHSPQELKTAIPALLDQPGQQEVILGGGVWPEPFLFAPNNQKDSFFWARNFADELIAVNDYNAEGISPYYQEDWYVPAKFYPTDTTYWSKSYIDPFTQKAMLTASVPMWQEHEFIGVSTVDVALSSLDNFFNTAISSQGGYVFALDQQNRLLSYPDLDNNGTVDRQALFQPFATFAQKHPSFKPLQQTIKQVDTDFIQRANLNKAYEETQLANVIENVPEHERAKLVALINQNANNKLQQVELVASLKLDSDPRLKEPVIVTVFLMPGTYWKIVLVTPISSIAYNSESLASSVGIYLVSIQIFALILLFIVQNKLFITPISRMVRALNDSNPAKIELEATTRNDEIGMLAKAFSSRTRQLEIALASLDATNLALEQQLDVQQQSKTELEEKKEQLNSVLNSAHNLIFIKNKKGEFTLVNDQFCSVLSLKREKILGAKDHLIMPKDIAKVNQEKDQIVFNEKLELSYEQSFPLDGNQHIYLVTKFPIFNEKKELTSVGTIAFDISASKEVELKKRAQFEILRQETSDNIRVIEKLELTNKRLQSESQQAKFENNRQNNFERVKRENQTLYPSLVSAIVKPIFRKQDDLAASAYRLANDEINVTDFNTKLADQTERLRHLEYLFSAQDYIAKPIDLVSLLEHIVALLQPKLATRNIVLEIDSDNRLIVEGVHWHFLLIFYRAISNTITDAFYQQGKTQNMKIGLSKANQQIVMTIYDNGRGFDETQLAELQMTLDKAEVKGTLSALSVWLKSEFNGQLSITPLPAKSEFNTLVSYNLST</sequence>
<accession>A8H5F5</accession>
<keyword evidence="9 13" id="KW-1133">Transmembrane helix</keyword>
<evidence type="ECO:0000256" key="11">
    <source>
        <dbReference type="ARBA" id="ARBA00023136"/>
    </source>
</evidence>
<keyword evidence="10" id="KW-0902">Two-component regulatory system</keyword>